<feature type="region of interest" description="Disordered" evidence="6">
    <location>
        <begin position="1"/>
        <end position="177"/>
    </location>
</feature>
<reference evidence="9" key="1">
    <citation type="journal article" date="2018" name="Algal Res.">
        <title>Characterization of plant carbon substrate utilization by Auxenochlorella protothecoides.</title>
        <authorList>
            <person name="Vogler B.W."/>
            <person name="Starkenburg S.R."/>
            <person name="Sudasinghe N."/>
            <person name="Schambach J.Y."/>
            <person name="Rollin J.A."/>
            <person name="Pattathil S."/>
            <person name="Barry A.N."/>
        </authorList>
    </citation>
    <scope>NUCLEOTIDE SEQUENCE [LARGE SCALE GENOMIC DNA]</scope>
    <source>
        <strain evidence="9">UTEX 25</strain>
    </source>
</reference>
<dbReference type="InterPro" id="IPR011011">
    <property type="entry name" value="Znf_FYVE_PHD"/>
</dbReference>
<evidence type="ECO:0000256" key="1">
    <source>
        <dbReference type="ARBA" id="ARBA00004123"/>
    </source>
</evidence>
<feature type="compositionally biased region" description="Low complexity" evidence="6">
    <location>
        <begin position="287"/>
        <end position="302"/>
    </location>
</feature>
<protein>
    <recommendedName>
        <fullName evidence="7">N-acetyltransferase domain-containing protein</fullName>
    </recommendedName>
</protein>
<keyword evidence="3" id="KW-0863">Zinc-finger</keyword>
<dbReference type="PANTHER" id="PTHR47025">
    <property type="entry name" value="AUTOIMMUNE REGULATOR"/>
    <property type="match status" value="1"/>
</dbReference>
<dbReference type="GO" id="GO:0000977">
    <property type="term" value="F:RNA polymerase II transcription regulatory region sequence-specific DNA binding"/>
    <property type="evidence" value="ECO:0007669"/>
    <property type="project" value="TreeGrafter"/>
</dbReference>
<dbReference type="SMART" id="SM00249">
    <property type="entry name" value="PHD"/>
    <property type="match status" value="1"/>
</dbReference>
<feature type="compositionally biased region" description="Gly residues" evidence="6">
    <location>
        <begin position="40"/>
        <end position="52"/>
    </location>
</feature>
<dbReference type="InterPro" id="IPR056511">
    <property type="entry name" value="IDM1_C"/>
</dbReference>
<feature type="compositionally biased region" description="Low complexity" evidence="6">
    <location>
        <begin position="125"/>
        <end position="137"/>
    </location>
</feature>
<dbReference type="InterPro" id="IPR000182">
    <property type="entry name" value="GNAT_dom"/>
</dbReference>
<dbReference type="Gene3D" id="3.40.630.30">
    <property type="match status" value="1"/>
</dbReference>
<dbReference type="GO" id="GO:0016747">
    <property type="term" value="F:acyltransferase activity, transferring groups other than amino-acyl groups"/>
    <property type="evidence" value="ECO:0007669"/>
    <property type="project" value="InterPro"/>
</dbReference>
<sequence>SRRRTPKRELANLDQESLDLSSPRACRSSAARLAAESGAAGLGGRPRPGEAGGAAMPAQAPDSTPAQSKSRRGSSPVRLRQSVLSLSAARLGVQRDASEAGPDDARLSAGGDPPAVPEATREAAPEASEAPRSAGSAPRKRQRVSNGRRAPAAEPVMVPATARGSPGTRGSLPPPPEDGCEMEGLLAAAAEARTVGDLTGRVLALFPASRGSARKAATFKEMHATLCPGQSFTSRATALPAMVRSLWTLAGKDGAEGEASVHAGQELASDQHLETAGPKSKVDEPLSAASGHAHGAAEGSEAGVTVVAEQPLRGPAGIVQPELKEEAKSGLEAALLGVEGIGPATFKEEGAGPAPSAEAAGQSMPDGEEGPFLPPPPSAPFQVPDSLAHHPEGLVRLAWEVRDALGLGRGQAAHLRTLMRTGLLAGRSVRFQTKNGRVLLTGRVDGAGQNKHRRLFEGSEGALRQGDALSYQTAQGEVLLRGTAVVSAMGPSGILCDCCGAVVSCSQFEAHAGRAQRRQPYENIYTADGIPLKQLALLLPDLEEGGEDAGAEDDAGEGHIVMAEDGATGGCVLCHEPDFQRGGFGPRTIMICDQCEREFHVGCLADAGLAHLDALPEGEWFCSGECSAIHARLRARVEEGVVDIPGHPQHSWQVLRGKDGRVASAWALRAAQEVLQESFDPIVDMVTGADLLPLMLHARSHREWDYKGMHTLLLRHKGKPVVSAIVRVLGPGAAELPLIATRFAARRQGHARVLVDAFCAFLADAGVHRLVLPAAHETVLTWQHGFGMAHMPEEALRLYRHQLHILVFPGTEVLWKTLPGTAAPAAHHTLHARPDPAVHTVAAVLAGIVAAVEGEHVAREVAAVVAELVQAAVEGVGGEDQPGPREAVRGGVGSAKDPTRALLGLEDEGRVPLTVATGTPLAPAAGPRPACETVPAPTAPVPASPAELAEERERQRVHSATPLTGATTPAAGGGAMLPLGDVLPGFAACSTPINAPRSFETRGIQPQDKGADSRRIRDTIGSPAVEPWDMEESSSRTWTPWWDRPTAQLCRNASPAAGCSWTFLTQLECHTEPHPESGQPVKRCVKLHKRLMNCPGRPPVTDEQQQEVTAYGDAAPTLDLGLRLSDTPVFPSLPARDKVQTQDVGQAFADFLRFAEELQQRMAPGVLELDERPAPAPQVAVEEKEESLLSKVFRFRRPGAAHRPDSQTWQEYAKDFTEV</sequence>
<evidence type="ECO:0000313" key="9">
    <source>
        <dbReference type="Proteomes" id="UP000279271"/>
    </source>
</evidence>
<evidence type="ECO:0000259" key="7">
    <source>
        <dbReference type="PROSITE" id="PS51186"/>
    </source>
</evidence>
<feature type="domain" description="N-acetyltransferase" evidence="7">
    <location>
        <begin position="658"/>
        <end position="819"/>
    </location>
</feature>
<dbReference type="EMBL" id="QOKY01000158">
    <property type="protein sequence ID" value="RMZ55873.1"/>
    <property type="molecule type" value="Genomic_DNA"/>
</dbReference>
<feature type="compositionally biased region" description="Low complexity" evidence="6">
    <location>
        <begin position="351"/>
        <end position="361"/>
    </location>
</feature>
<dbReference type="InterPro" id="IPR013083">
    <property type="entry name" value="Znf_RING/FYVE/PHD"/>
</dbReference>
<feature type="region of interest" description="Disordered" evidence="6">
    <location>
        <begin position="344"/>
        <end position="386"/>
    </location>
</feature>
<feature type="region of interest" description="Disordered" evidence="6">
    <location>
        <begin position="876"/>
        <end position="898"/>
    </location>
</feature>
<dbReference type="PROSITE" id="PS51186">
    <property type="entry name" value="GNAT"/>
    <property type="match status" value="1"/>
</dbReference>
<dbReference type="AlphaFoldDB" id="A0A3M7KZC1"/>
<gene>
    <name evidence="8" type="ORF">APUTEX25_003839</name>
</gene>
<dbReference type="GO" id="GO:0008270">
    <property type="term" value="F:zinc ion binding"/>
    <property type="evidence" value="ECO:0007669"/>
    <property type="project" value="UniProtKB-KW"/>
</dbReference>
<organism evidence="8 9">
    <name type="scientific">Auxenochlorella protothecoides</name>
    <name type="common">Green microalga</name>
    <name type="synonym">Chlorella protothecoides</name>
    <dbReference type="NCBI Taxonomy" id="3075"/>
    <lineage>
        <taxon>Eukaryota</taxon>
        <taxon>Viridiplantae</taxon>
        <taxon>Chlorophyta</taxon>
        <taxon>core chlorophytes</taxon>
        <taxon>Trebouxiophyceae</taxon>
        <taxon>Chlorellales</taxon>
        <taxon>Chlorellaceae</taxon>
        <taxon>Auxenochlorella</taxon>
    </lineage>
</organism>
<evidence type="ECO:0000256" key="3">
    <source>
        <dbReference type="ARBA" id="ARBA00022771"/>
    </source>
</evidence>
<dbReference type="InterPro" id="IPR001965">
    <property type="entry name" value="Znf_PHD"/>
</dbReference>
<feature type="compositionally biased region" description="Low complexity" evidence="6">
    <location>
        <begin position="20"/>
        <end position="39"/>
    </location>
</feature>
<dbReference type="PANTHER" id="PTHR47025:SF2">
    <property type="entry name" value="AUTOIMMUNE REGULATOR"/>
    <property type="match status" value="1"/>
</dbReference>
<dbReference type="Pfam" id="PF23209">
    <property type="entry name" value="IDM1_C"/>
    <property type="match status" value="1"/>
</dbReference>
<keyword evidence="2" id="KW-0479">Metal-binding</keyword>
<dbReference type="GO" id="GO:0042393">
    <property type="term" value="F:histone binding"/>
    <property type="evidence" value="ECO:0007669"/>
    <property type="project" value="TreeGrafter"/>
</dbReference>
<dbReference type="Proteomes" id="UP000279271">
    <property type="component" value="Unassembled WGS sequence"/>
</dbReference>
<comment type="subcellular location">
    <subcellularLocation>
        <location evidence="1">Nucleus</location>
    </subcellularLocation>
</comment>
<dbReference type="GO" id="GO:0005634">
    <property type="term" value="C:nucleus"/>
    <property type="evidence" value="ECO:0007669"/>
    <property type="project" value="UniProtKB-SubCell"/>
</dbReference>
<evidence type="ECO:0000313" key="8">
    <source>
        <dbReference type="EMBL" id="RMZ55873.1"/>
    </source>
</evidence>
<feature type="region of interest" description="Disordered" evidence="6">
    <location>
        <begin position="919"/>
        <end position="949"/>
    </location>
</feature>
<dbReference type="SUPFAM" id="SSF55729">
    <property type="entry name" value="Acyl-CoA N-acyltransferases (Nat)"/>
    <property type="match status" value="1"/>
</dbReference>
<proteinExistence type="predicted"/>
<dbReference type="InterPro" id="IPR016181">
    <property type="entry name" value="Acyl_CoA_acyltransferase"/>
</dbReference>
<evidence type="ECO:0000256" key="4">
    <source>
        <dbReference type="ARBA" id="ARBA00022833"/>
    </source>
</evidence>
<dbReference type="SUPFAM" id="SSF57903">
    <property type="entry name" value="FYVE/PHD zinc finger"/>
    <property type="match status" value="1"/>
</dbReference>
<evidence type="ECO:0000256" key="5">
    <source>
        <dbReference type="ARBA" id="ARBA00023242"/>
    </source>
</evidence>
<dbReference type="Pfam" id="PF16135">
    <property type="entry name" value="TDBD"/>
    <property type="match status" value="1"/>
</dbReference>
<keyword evidence="4" id="KW-0862">Zinc</keyword>
<accession>A0A3M7KZC1</accession>
<evidence type="ECO:0000256" key="6">
    <source>
        <dbReference type="SAM" id="MobiDB-lite"/>
    </source>
</evidence>
<feature type="compositionally biased region" description="Low complexity" evidence="6">
    <location>
        <begin position="919"/>
        <end position="936"/>
    </location>
</feature>
<evidence type="ECO:0000256" key="2">
    <source>
        <dbReference type="ARBA" id="ARBA00022723"/>
    </source>
</evidence>
<dbReference type="InterPro" id="IPR032308">
    <property type="entry name" value="TDBD"/>
</dbReference>
<keyword evidence="5" id="KW-0539">Nucleus</keyword>
<name>A0A3M7KZC1_AUXPR</name>
<dbReference type="Gene3D" id="3.30.40.10">
    <property type="entry name" value="Zinc/RING finger domain, C3HC4 (zinc finger)"/>
    <property type="match status" value="1"/>
</dbReference>
<comment type="caution">
    <text evidence="8">The sequence shown here is derived from an EMBL/GenBank/DDBJ whole genome shotgun (WGS) entry which is preliminary data.</text>
</comment>
<feature type="non-terminal residue" evidence="8">
    <location>
        <position position="1"/>
    </location>
</feature>
<feature type="region of interest" description="Disordered" evidence="6">
    <location>
        <begin position="270"/>
        <end position="302"/>
    </location>
</feature>
<dbReference type="GO" id="GO:0003682">
    <property type="term" value="F:chromatin binding"/>
    <property type="evidence" value="ECO:0007669"/>
    <property type="project" value="TreeGrafter"/>
</dbReference>
<dbReference type="GO" id="GO:0045944">
    <property type="term" value="P:positive regulation of transcription by RNA polymerase II"/>
    <property type="evidence" value="ECO:0007669"/>
    <property type="project" value="TreeGrafter"/>
</dbReference>